<dbReference type="RefSeq" id="WP_302724002.1">
    <property type="nucleotide sequence ID" value="NZ_JAULRU010000731.1"/>
</dbReference>
<dbReference type="InterPro" id="IPR017853">
    <property type="entry name" value="GH"/>
</dbReference>
<dbReference type="InterPro" id="IPR006311">
    <property type="entry name" value="TAT_signal"/>
</dbReference>
<evidence type="ECO:0000256" key="5">
    <source>
        <dbReference type="PROSITE-ProRule" id="PRU10061"/>
    </source>
</evidence>
<feature type="domain" description="GH10" evidence="8">
    <location>
        <begin position="30"/>
        <end position="377"/>
    </location>
</feature>
<keyword evidence="1 6" id="KW-0378">Hydrolase</keyword>
<keyword evidence="10" id="KW-1185">Reference proteome</keyword>
<accession>A0ABU4RX48</accession>
<keyword evidence="2 6" id="KW-0119">Carbohydrate metabolism</keyword>
<protein>
    <recommendedName>
        <fullName evidence="6">Beta-xylanase</fullName>
        <ecNumber evidence="6">3.2.1.8</ecNumber>
    </recommendedName>
</protein>
<feature type="active site" description="Nucleophile" evidence="5">
    <location>
        <position position="271"/>
    </location>
</feature>
<comment type="caution">
    <text evidence="9">The sequence shown here is derived from an EMBL/GenBank/DDBJ whole genome shotgun (WGS) entry which is preliminary data.</text>
</comment>
<dbReference type="SUPFAM" id="SSF51445">
    <property type="entry name" value="(Trans)glycosidases"/>
    <property type="match status" value="1"/>
</dbReference>
<dbReference type="PROSITE" id="PS00591">
    <property type="entry name" value="GH10_1"/>
    <property type="match status" value="1"/>
</dbReference>
<comment type="similarity">
    <text evidence="6">Belongs to the glycosyl hydrolase 10 (cellulase F) family.</text>
</comment>
<feature type="signal peptide" evidence="7">
    <location>
        <begin position="1"/>
        <end position="28"/>
    </location>
</feature>
<name>A0ABU4RX48_9GAMM</name>
<comment type="catalytic activity">
    <reaction evidence="6">
        <text>Endohydrolysis of (1-&gt;4)-beta-D-xylosidic linkages in xylans.</text>
        <dbReference type="EC" id="3.2.1.8"/>
    </reaction>
</comment>
<evidence type="ECO:0000256" key="6">
    <source>
        <dbReference type="RuleBase" id="RU361174"/>
    </source>
</evidence>
<evidence type="ECO:0000259" key="8">
    <source>
        <dbReference type="PROSITE" id="PS51760"/>
    </source>
</evidence>
<evidence type="ECO:0000256" key="2">
    <source>
        <dbReference type="ARBA" id="ARBA00023277"/>
    </source>
</evidence>
<sequence>MIVNRRKFLLSSLCASGAIALAKQQAMAAAADVTGIANAFKDDFFVGTAISKTRMMTPPDGFHDLVAREFNAMTMENDMKWERLHPEPDTYHWDIADTFVDFCEQHGMFAVGHVLVWHSQTPRWVFNHPDGTPLSRSDLLARMKNHIDTVAGRYKGRIQAWDVVNEAIDEDKGWRKSPWFNQIGADFVDHAFQYARAAAPEAHLLYNDYNMHNPGKRQFVVEMVERFKKNGTPIDGIGMQGHIGLGYPDIQEFEKSIEAYAATGCAVHITELDLDVLPVAWEHMGAEISDNFAYSDELNPYAEGLPDDVQQQLTERYVEWFKLFLKHRNKIARVTFWGTGDGESWKNGFPVRGRTNYPLLFDRDYQRKPAYDAVTSLKK</sequence>
<dbReference type="EMBL" id="JAXAFO010000006">
    <property type="protein sequence ID" value="MDX6848796.1"/>
    <property type="molecule type" value="Genomic_DNA"/>
</dbReference>
<keyword evidence="3 6" id="KW-0326">Glycosidase</keyword>
<feature type="chain" id="PRO_5047140857" description="Beta-xylanase" evidence="7">
    <location>
        <begin position="29"/>
        <end position="379"/>
    </location>
</feature>
<proteinExistence type="inferred from homology"/>
<dbReference type="PROSITE" id="PS51318">
    <property type="entry name" value="TAT"/>
    <property type="match status" value="1"/>
</dbReference>
<dbReference type="InterPro" id="IPR001000">
    <property type="entry name" value="GH10_dom"/>
</dbReference>
<dbReference type="PANTHER" id="PTHR31490:SF90">
    <property type="entry name" value="ENDO-1,4-BETA-XYLANASE A"/>
    <property type="match status" value="1"/>
</dbReference>
<reference evidence="9 10" key="1">
    <citation type="submission" date="2023-11" db="EMBL/GenBank/DDBJ databases">
        <title>Gilvimarinus fulvus sp. nov., isolated from the surface of Kelp.</title>
        <authorList>
            <person name="Sun Y.Y."/>
            <person name="Gong Y."/>
            <person name="Du Z.J."/>
        </authorList>
    </citation>
    <scope>NUCLEOTIDE SEQUENCE [LARGE SCALE GENOMIC DNA]</scope>
    <source>
        <strain evidence="9 10">SDUM040013</strain>
    </source>
</reference>
<dbReference type="Gene3D" id="3.20.20.80">
    <property type="entry name" value="Glycosidases"/>
    <property type="match status" value="1"/>
</dbReference>
<evidence type="ECO:0000313" key="10">
    <source>
        <dbReference type="Proteomes" id="UP001273505"/>
    </source>
</evidence>
<evidence type="ECO:0000256" key="1">
    <source>
        <dbReference type="ARBA" id="ARBA00022801"/>
    </source>
</evidence>
<dbReference type="Proteomes" id="UP001273505">
    <property type="component" value="Unassembled WGS sequence"/>
</dbReference>
<dbReference type="PANTHER" id="PTHR31490">
    <property type="entry name" value="GLYCOSYL HYDROLASE"/>
    <property type="match status" value="1"/>
</dbReference>
<keyword evidence="7" id="KW-0732">Signal</keyword>
<evidence type="ECO:0000313" key="9">
    <source>
        <dbReference type="EMBL" id="MDX6848796.1"/>
    </source>
</evidence>
<dbReference type="EC" id="3.2.1.8" evidence="6"/>
<evidence type="ECO:0000256" key="4">
    <source>
        <dbReference type="ARBA" id="ARBA00023326"/>
    </source>
</evidence>
<keyword evidence="4 6" id="KW-0624">Polysaccharide degradation</keyword>
<dbReference type="SMART" id="SM00633">
    <property type="entry name" value="Glyco_10"/>
    <property type="match status" value="1"/>
</dbReference>
<dbReference type="Pfam" id="PF00331">
    <property type="entry name" value="Glyco_hydro_10"/>
    <property type="match status" value="1"/>
</dbReference>
<dbReference type="PROSITE" id="PS51760">
    <property type="entry name" value="GH10_2"/>
    <property type="match status" value="1"/>
</dbReference>
<evidence type="ECO:0000256" key="7">
    <source>
        <dbReference type="SAM" id="SignalP"/>
    </source>
</evidence>
<dbReference type="InterPro" id="IPR044846">
    <property type="entry name" value="GH10"/>
</dbReference>
<organism evidence="9 10">
    <name type="scientific">Gilvimarinus gilvus</name>
    <dbReference type="NCBI Taxonomy" id="3058038"/>
    <lineage>
        <taxon>Bacteria</taxon>
        <taxon>Pseudomonadati</taxon>
        <taxon>Pseudomonadota</taxon>
        <taxon>Gammaproteobacteria</taxon>
        <taxon>Cellvibrionales</taxon>
        <taxon>Cellvibrionaceae</taxon>
        <taxon>Gilvimarinus</taxon>
    </lineage>
</organism>
<gene>
    <name evidence="9" type="ORF">SCD92_05450</name>
</gene>
<dbReference type="InterPro" id="IPR031158">
    <property type="entry name" value="GH10_AS"/>
</dbReference>
<evidence type="ECO:0000256" key="3">
    <source>
        <dbReference type="ARBA" id="ARBA00023295"/>
    </source>
</evidence>
<dbReference type="PRINTS" id="PR00134">
    <property type="entry name" value="GLHYDRLASE10"/>
</dbReference>